<comment type="caution">
    <text evidence="1">The sequence shown here is derived from an EMBL/GenBank/DDBJ whole genome shotgun (WGS) entry which is preliminary data.</text>
</comment>
<dbReference type="EMBL" id="JASCZI010060578">
    <property type="protein sequence ID" value="MED6134174.1"/>
    <property type="molecule type" value="Genomic_DNA"/>
</dbReference>
<proteinExistence type="predicted"/>
<reference evidence="1 2" key="1">
    <citation type="journal article" date="2023" name="Plants (Basel)">
        <title>Bridging the Gap: Combining Genomics and Transcriptomics Approaches to Understand Stylosanthes scabra, an Orphan Legume from the Brazilian Caatinga.</title>
        <authorList>
            <person name="Ferreira-Neto J.R.C."/>
            <person name="da Silva M.D."/>
            <person name="Binneck E."/>
            <person name="de Melo N.F."/>
            <person name="da Silva R.H."/>
            <person name="de Melo A.L.T.M."/>
            <person name="Pandolfi V."/>
            <person name="Bustamante F.O."/>
            <person name="Brasileiro-Vidal A.C."/>
            <person name="Benko-Iseppon A.M."/>
        </authorList>
    </citation>
    <scope>NUCLEOTIDE SEQUENCE [LARGE SCALE GENOMIC DNA]</scope>
    <source>
        <tissue evidence="1">Leaves</tissue>
    </source>
</reference>
<protein>
    <submittedName>
        <fullName evidence="1">Uncharacterized protein</fullName>
    </submittedName>
</protein>
<name>A0ABU6SDA7_9FABA</name>
<organism evidence="1 2">
    <name type="scientific">Stylosanthes scabra</name>
    <dbReference type="NCBI Taxonomy" id="79078"/>
    <lineage>
        <taxon>Eukaryota</taxon>
        <taxon>Viridiplantae</taxon>
        <taxon>Streptophyta</taxon>
        <taxon>Embryophyta</taxon>
        <taxon>Tracheophyta</taxon>
        <taxon>Spermatophyta</taxon>
        <taxon>Magnoliopsida</taxon>
        <taxon>eudicotyledons</taxon>
        <taxon>Gunneridae</taxon>
        <taxon>Pentapetalae</taxon>
        <taxon>rosids</taxon>
        <taxon>fabids</taxon>
        <taxon>Fabales</taxon>
        <taxon>Fabaceae</taxon>
        <taxon>Papilionoideae</taxon>
        <taxon>50 kb inversion clade</taxon>
        <taxon>dalbergioids sensu lato</taxon>
        <taxon>Dalbergieae</taxon>
        <taxon>Pterocarpus clade</taxon>
        <taxon>Stylosanthes</taxon>
    </lineage>
</organism>
<dbReference type="Proteomes" id="UP001341840">
    <property type="component" value="Unassembled WGS sequence"/>
</dbReference>
<keyword evidence="2" id="KW-1185">Reference proteome</keyword>
<sequence length="163" mass="18167">MEKSASLLLALHQIHLISNPGRNGPPLAFTTHGSVRPNRCPIPRRPEPLIECALLTIELAHEVTCQMPYTNCMVRTWRMLSAARCIERGPDRRRPIGDNKNTLLLDHMLSQIPKEDHDSVDSDSTTENAAGNMLLFPSCTTAIGRTPPYLPYKWVPSTDTNGL</sequence>
<accession>A0ABU6SDA7</accession>
<gene>
    <name evidence="1" type="ORF">PIB30_034791</name>
</gene>
<evidence type="ECO:0000313" key="2">
    <source>
        <dbReference type="Proteomes" id="UP001341840"/>
    </source>
</evidence>
<evidence type="ECO:0000313" key="1">
    <source>
        <dbReference type="EMBL" id="MED6134174.1"/>
    </source>
</evidence>